<accession>A0A0B8NLP8</accession>
<organism evidence="2 3">
    <name type="scientific">Vibrio ishigakensis</name>
    <dbReference type="NCBI Taxonomy" id="1481914"/>
    <lineage>
        <taxon>Bacteria</taxon>
        <taxon>Pseudomonadati</taxon>
        <taxon>Pseudomonadota</taxon>
        <taxon>Gammaproteobacteria</taxon>
        <taxon>Vibrionales</taxon>
        <taxon>Vibrionaceae</taxon>
        <taxon>Vibrio</taxon>
    </lineage>
</organism>
<dbReference type="AlphaFoldDB" id="A0A0B8NLP8"/>
<gene>
    <name evidence="2" type="ORF">JCM19231_947</name>
</gene>
<evidence type="ECO:0000259" key="1">
    <source>
        <dbReference type="Pfam" id="PF13532"/>
    </source>
</evidence>
<reference evidence="2 3" key="2">
    <citation type="submission" date="2015-01" db="EMBL/GenBank/DDBJ databases">
        <authorList>
            <consortium name="NBRP consortium"/>
            <person name="Sawabe T."/>
            <person name="Meirelles P."/>
            <person name="Feng G."/>
            <person name="Sayaka M."/>
            <person name="Hattori M."/>
            <person name="Ohkuma M."/>
        </authorList>
    </citation>
    <scope>NUCLEOTIDE SEQUENCE [LARGE SCALE GENOMIC DNA]</scope>
    <source>
        <strain evidence="3">JCM 19231</strain>
    </source>
</reference>
<feature type="domain" description="Alpha-ketoglutarate-dependent dioxygenase AlkB-like" evidence="1">
    <location>
        <begin position="15"/>
        <end position="110"/>
    </location>
</feature>
<reference evidence="2 3" key="1">
    <citation type="submission" date="2015-01" db="EMBL/GenBank/DDBJ databases">
        <title>Vibrio sp. C1 JCM 19231 whole genome shotgun sequence.</title>
        <authorList>
            <person name="Sawabe T."/>
            <person name="Meirelles P."/>
            <person name="Feng G."/>
            <person name="Sayaka M."/>
            <person name="Hattori M."/>
            <person name="Ohkuma M."/>
        </authorList>
    </citation>
    <scope>NUCLEOTIDE SEQUENCE [LARGE SCALE GENOMIC DNA]</scope>
    <source>
        <strain evidence="3">JCM 19231</strain>
    </source>
</reference>
<dbReference type="GO" id="GO:0006307">
    <property type="term" value="P:DNA alkylation repair"/>
    <property type="evidence" value="ECO:0007669"/>
    <property type="project" value="InterPro"/>
</dbReference>
<evidence type="ECO:0000313" key="3">
    <source>
        <dbReference type="Proteomes" id="UP000031671"/>
    </source>
</evidence>
<dbReference type="SUPFAM" id="SSF51197">
    <property type="entry name" value="Clavaminate synthase-like"/>
    <property type="match status" value="1"/>
</dbReference>
<dbReference type="InterPro" id="IPR027450">
    <property type="entry name" value="AlkB-like"/>
</dbReference>
<dbReference type="Gene3D" id="2.60.120.590">
    <property type="entry name" value="Alpha-ketoglutarate-dependent dioxygenase AlkB-like"/>
    <property type="match status" value="1"/>
</dbReference>
<dbReference type="GO" id="GO:0051213">
    <property type="term" value="F:dioxygenase activity"/>
    <property type="evidence" value="ECO:0007669"/>
    <property type="project" value="InterPro"/>
</dbReference>
<dbReference type="PANTHER" id="PTHR31212:SF4">
    <property type="entry name" value="ALPHA-KETOGLUTARATE-DEPENDENT DIOXYGENASE ALKB HOMOLOG 3"/>
    <property type="match status" value="1"/>
</dbReference>
<protein>
    <submittedName>
        <fullName evidence="2">Alkylated DNA repair protein alkB</fullName>
    </submittedName>
</protein>
<dbReference type="InterPro" id="IPR037151">
    <property type="entry name" value="AlkB-like_sf"/>
</dbReference>
<name>A0A0B8NLP8_9VIBR</name>
<keyword evidence="3" id="KW-1185">Reference proteome</keyword>
<proteinExistence type="predicted"/>
<dbReference type="Pfam" id="PF13532">
    <property type="entry name" value="2OG-FeII_Oxy_2"/>
    <property type="match status" value="1"/>
</dbReference>
<dbReference type="InterPro" id="IPR032854">
    <property type="entry name" value="ALKBH3"/>
</dbReference>
<comment type="caution">
    <text evidence="2">The sequence shown here is derived from an EMBL/GenBank/DDBJ whole genome shotgun (WGS) entry which is preliminary data.</text>
</comment>
<dbReference type="Proteomes" id="UP000031671">
    <property type="component" value="Unassembled WGS sequence"/>
</dbReference>
<dbReference type="EMBL" id="BBRZ01000009">
    <property type="protein sequence ID" value="GAM55001.1"/>
    <property type="molecule type" value="Genomic_DNA"/>
</dbReference>
<evidence type="ECO:0000313" key="2">
    <source>
        <dbReference type="EMBL" id="GAM55001.1"/>
    </source>
</evidence>
<sequence length="119" mass="13948">MRADWQQVEQGEILFKPNFFSHQESDHLFKALRAELPWEQRSIKMFGKSVLQPRLQAWCGDASYTYSGLTMQPTPWTPELLFIKSRIESVCDVHFNSVLVNLYRNGEDYMVGTVTMRRS</sequence>
<dbReference type="PANTHER" id="PTHR31212">
    <property type="entry name" value="ALPHA-KETOGLUTARATE-DEPENDENT DIOXYGENASE ALKB HOMOLOG 3"/>
    <property type="match status" value="1"/>
</dbReference>